<proteinExistence type="predicted"/>
<organism evidence="2 3">
    <name type="scientific">Salinirubrum litoreum</name>
    <dbReference type="NCBI Taxonomy" id="1126234"/>
    <lineage>
        <taxon>Archaea</taxon>
        <taxon>Methanobacteriati</taxon>
        <taxon>Methanobacteriota</taxon>
        <taxon>Stenosarchaea group</taxon>
        <taxon>Halobacteria</taxon>
        <taxon>Halobacteriales</taxon>
        <taxon>Haloferacaceae</taxon>
        <taxon>Salinirubrum</taxon>
    </lineage>
</organism>
<feature type="compositionally biased region" description="Gly residues" evidence="1">
    <location>
        <begin position="37"/>
        <end position="61"/>
    </location>
</feature>
<comment type="caution">
    <text evidence="2">The sequence shown here is derived from an EMBL/GenBank/DDBJ whole genome shotgun (WGS) entry which is preliminary data.</text>
</comment>
<protein>
    <submittedName>
        <fullName evidence="2">Uncharacterized protein</fullName>
    </submittedName>
</protein>
<dbReference type="EMBL" id="JBHSKX010000002">
    <property type="protein sequence ID" value="MFC5367280.1"/>
    <property type="molecule type" value="Genomic_DNA"/>
</dbReference>
<evidence type="ECO:0000256" key="1">
    <source>
        <dbReference type="SAM" id="MobiDB-lite"/>
    </source>
</evidence>
<evidence type="ECO:0000313" key="2">
    <source>
        <dbReference type="EMBL" id="MFC5367280.1"/>
    </source>
</evidence>
<accession>A0ABD5RB95</accession>
<feature type="region of interest" description="Disordered" evidence="1">
    <location>
        <begin position="22"/>
        <end position="82"/>
    </location>
</feature>
<dbReference type="PROSITE" id="PS51257">
    <property type="entry name" value="PROKAR_LIPOPROTEIN"/>
    <property type="match status" value="1"/>
</dbReference>
<evidence type="ECO:0000313" key="3">
    <source>
        <dbReference type="Proteomes" id="UP001596201"/>
    </source>
</evidence>
<name>A0ABD5RB95_9EURY</name>
<reference evidence="2 3" key="1">
    <citation type="journal article" date="2019" name="Int. J. Syst. Evol. Microbiol.">
        <title>The Global Catalogue of Microorganisms (GCM) 10K type strain sequencing project: providing services to taxonomists for standard genome sequencing and annotation.</title>
        <authorList>
            <consortium name="The Broad Institute Genomics Platform"/>
            <consortium name="The Broad Institute Genome Sequencing Center for Infectious Disease"/>
            <person name="Wu L."/>
            <person name="Ma J."/>
        </authorList>
    </citation>
    <scope>NUCLEOTIDE SEQUENCE [LARGE SCALE GENOMIC DNA]</scope>
    <source>
        <strain evidence="2 3">CGMCC 1.12237</strain>
    </source>
</reference>
<keyword evidence="3" id="KW-1185">Reference proteome</keyword>
<sequence length="191" mass="18744">MVRTIRRRDAIRGLGVATITALAGCTGGDGDGDGGDGDSGGSSGDESDSGGGSTDDGGSGGDTATSTDDDSDSGSMGTSNSFEYTFGSNDDVSGSSLTALRANYPDGSGAVSDAEIASVMLGGEDVADDLNATSTSNNGTSLSADFGGAYDITAEETLTMELSGVSTPDGTYTVEVVVNPQSGATTFETSF</sequence>
<dbReference type="AlphaFoldDB" id="A0ABD5RB95"/>
<dbReference type="Proteomes" id="UP001596201">
    <property type="component" value="Unassembled WGS sequence"/>
</dbReference>
<dbReference type="RefSeq" id="WP_227229542.1">
    <property type="nucleotide sequence ID" value="NZ_JAJCVJ010000002.1"/>
</dbReference>
<gene>
    <name evidence="2" type="ORF">ACFPJ5_10030</name>
</gene>